<evidence type="ECO:0000313" key="3">
    <source>
        <dbReference type="Proteomes" id="UP000223139"/>
    </source>
</evidence>
<sequence>MMPVNQRLLYAQKARIAIDAIGISAVVRLLQTEIGKCSAAEMTEDELVRATEVIDGAVSKALGEREELWLKNRAESEERDRWNAQVEKRKDERQRRRNEKRARG</sequence>
<feature type="compositionally biased region" description="Basic and acidic residues" evidence="1">
    <location>
        <begin position="74"/>
        <end position="94"/>
    </location>
</feature>
<dbReference type="Proteomes" id="UP000223139">
    <property type="component" value="Segment"/>
</dbReference>
<accession>A0A248XD26</accession>
<organism evidence="2 3">
    <name type="scientific">Klebsiella phage YMC15/11/N53_KPN_BP</name>
    <dbReference type="NCBI Taxonomy" id="2026101"/>
    <lineage>
        <taxon>Viruses</taxon>
        <taxon>Duplodnaviria</taxon>
        <taxon>Heunggongvirae</taxon>
        <taxon>Uroviricota</taxon>
        <taxon>Caudoviricetes</taxon>
        <taxon>Casjensviridae</taxon>
        <taxon>Yonseivirus</taxon>
        <taxon>Yonseivirus N137</taxon>
    </lineage>
</organism>
<dbReference type="EMBL" id="MF476924">
    <property type="protein sequence ID" value="ASW27614.1"/>
    <property type="molecule type" value="Genomic_DNA"/>
</dbReference>
<evidence type="ECO:0000313" key="2">
    <source>
        <dbReference type="EMBL" id="ASW27614.1"/>
    </source>
</evidence>
<evidence type="ECO:0000256" key="1">
    <source>
        <dbReference type="SAM" id="MobiDB-lite"/>
    </source>
</evidence>
<reference evidence="2 3" key="1">
    <citation type="submission" date="2017-07" db="EMBL/GenBank/DDBJ databases">
        <title>Complete Genome Sequence of the Klebsiella phage YMC15/11/N53_KPN_BP.</title>
        <authorList>
            <person name="Jeon J."/>
            <person name="Yong D."/>
            <person name="Lee K."/>
        </authorList>
    </citation>
    <scope>NUCLEOTIDE SEQUENCE [LARGE SCALE GENOMIC DNA]</scope>
</reference>
<feature type="region of interest" description="Disordered" evidence="1">
    <location>
        <begin position="74"/>
        <end position="104"/>
    </location>
</feature>
<feature type="compositionally biased region" description="Basic residues" evidence="1">
    <location>
        <begin position="95"/>
        <end position="104"/>
    </location>
</feature>
<protein>
    <submittedName>
        <fullName evidence="2">Uncharacterized protein</fullName>
    </submittedName>
</protein>
<name>A0A248XD26_9CAUD</name>
<gene>
    <name evidence="2" type="ORF">KPNN53_073</name>
</gene>
<proteinExistence type="predicted"/>